<accession>A0A3M0YY17</accession>
<comment type="caution">
    <text evidence="1">The sequence shown here is derived from an EMBL/GenBank/DDBJ whole genome shotgun (WGS) entry which is preliminary data.</text>
</comment>
<name>A0A3M0YY17_9BACT</name>
<protein>
    <submittedName>
        <fullName evidence="1">Uncharacterized protein</fullName>
    </submittedName>
</protein>
<evidence type="ECO:0000313" key="2">
    <source>
        <dbReference type="Proteomes" id="UP000269410"/>
    </source>
</evidence>
<dbReference type="EMBL" id="RFKV01000077">
    <property type="protein sequence ID" value="RMD76979.1"/>
    <property type="molecule type" value="Genomic_DNA"/>
</dbReference>
<evidence type="ECO:0000313" key="1">
    <source>
        <dbReference type="EMBL" id="RMD76979.1"/>
    </source>
</evidence>
<reference evidence="1 2" key="1">
    <citation type="submission" date="2018-10" db="EMBL/GenBank/DDBJ databases">
        <title>Thermophilic Lithotrophy and Phototrophy in an Intertidal, Iron-rich, Geothermal Spring.</title>
        <authorList>
            <person name="Ward L.M."/>
            <person name="Idei A."/>
            <person name="Nakagawa M."/>
            <person name="Ueno Y."/>
            <person name="Fischer W."/>
            <person name="Mcglynn S.E."/>
        </authorList>
    </citation>
    <scope>NUCLEOTIDE SEQUENCE [LARGE SCALE GENOMIC DNA]</scope>
    <source>
        <strain evidence="1">J137</strain>
    </source>
</reference>
<proteinExistence type="predicted"/>
<dbReference type="Proteomes" id="UP000269410">
    <property type="component" value="Unassembled WGS sequence"/>
</dbReference>
<dbReference type="AlphaFoldDB" id="A0A3M0YY17"/>
<sequence>MISDINRLKQVNPESAEFFKDGQNGDILIILADQEVAFLLRPTTGKIINTSKVSIESVVK</sequence>
<gene>
    <name evidence="1" type="ORF">D6810_02365</name>
</gene>
<organism evidence="1 2">
    <name type="scientific">Candidatus Dojkabacteria bacterium</name>
    <dbReference type="NCBI Taxonomy" id="2099670"/>
    <lineage>
        <taxon>Bacteria</taxon>
        <taxon>Candidatus Dojkabacteria</taxon>
    </lineage>
</organism>